<dbReference type="PROSITE" id="PS50887">
    <property type="entry name" value="GGDEF"/>
    <property type="match status" value="1"/>
</dbReference>
<dbReference type="InterPro" id="IPR003018">
    <property type="entry name" value="GAF"/>
</dbReference>
<evidence type="ECO:0000313" key="4">
    <source>
        <dbReference type="Proteomes" id="UP001205748"/>
    </source>
</evidence>
<feature type="domain" description="GGDEF" evidence="2">
    <location>
        <begin position="279"/>
        <end position="408"/>
    </location>
</feature>
<dbReference type="Gene3D" id="3.30.450.40">
    <property type="match status" value="1"/>
</dbReference>
<dbReference type="Pfam" id="PF13185">
    <property type="entry name" value="GAF_2"/>
    <property type="match status" value="1"/>
</dbReference>
<dbReference type="Gene3D" id="3.30.70.270">
    <property type="match status" value="1"/>
</dbReference>
<keyword evidence="1" id="KW-0812">Transmembrane</keyword>
<dbReference type="SMART" id="SM00065">
    <property type="entry name" value="GAF"/>
    <property type="match status" value="1"/>
</dbReference>
<evidence type="ECO:0000256" key="1">
    <source>
        <dbReference type="SAM" id="Phobius"/>
    </source>
</evidence>
<evidence type="ECO:0000313" key="3">
    <source>
        <dbReference type="EMBL" id="MCR1899659.1"/>
    </source>
</evidence>
<dbReference type="GO" id="GO:0005886">
    <property type="term" value="C:plasma membrane"/>
    <property type="evidence" value="ECO:0007669"/>
    <property type="project" value="TreeGrafter"/>
</dbReference>
<dbReference type="GO" id="GO:0043709">
    <property type="term" value="P:cell adhesion involved in single-species biofilm formation"/>
    <property type="evidence" value="ECO:0007669"/>
    <property type="project" value="TreeGrafter"/>
</dbReference>
<accession>A0AAE3HIV3</accession>
<dbReference type="InterPro" id="IPR029787">
    <property type="entry name" value="Nucleotide_cyclase"/>
</dbReference>
<dbReference type="SUPFAM" id="SSF55073">
    <property type="entry name" value="Nucleotide cyclase"/>
    <property type="match status" value="1"/>
</dbReference>
<organism evidence="3 4">
    <name type="scientific">Irregularibacter muris</name>
    <dbReference type="NCBI Taxonomy" id="1796619"/>
    <lineage>
        <taxon>Bacteria</taxon>
        <taxon>Bacillati</taxon>
        <taxon>Bacillota</taxon>
        <taxon>Clostridia</taxon>
        <taxon>Eubacteriales</taxon>
        <taxon>Eubacteriaceae</taxon>
        <taxon>Irregularibacter</taxon>
    </lineage>
</organism>
<dbReference type="PANTHER" id="PTHR45138:SF6">
    <property type="entry name" value="DIGUANYLATE CYCLASE DGCN"/>
    <property type="match status" value="1"/>
</dbReference>
<dbReference type="Proteomes" id="UP001205748">
    <property type="component" value="Unassembled WGS sequence"/>
</dbReference>
<keyword evidence="1" id="KW-1133">Transmembrane helix</keyword>
<protein>
    <submittedName>
        <fullName evidence="3">Sensor domain-containing diguanylate cyclase</fullName>
    </submittedName>
</protein>
<dbReference type="InterPro" id="IPR029016">
    <property type="entry name" value="GAF-like_dom_sf"/>
</dbReference>
<dbReference type="NCBIfam" id="TIGR00254">
    <property type="entry name" value="GGDEF"/>
    <property type="match status" value="1"/>
</dbReference>
<feature type="transmembrane region" description="Helical" evidence="1">
    <location>
        <begin position="36"/>
        <end position="54"/>
    </location>
</feature>
<dbReference type="AlphaFoldDB" id="A0AAE3HIV3"/>
<keyword evidence="4" id="KW-1185">Reference proteome</keyword>
<dbReference type="Pfam" id="PF00990">
    <property type="entry name" value="GGDEF"/>
    <property type="match status" value="1"/>
</dbReference>
<dbReference type="InterPro" id="IPR000160">
    <property type="entry name" value="GGDEF_dom"/>
</dbReference>
<dbReference type="FunFam" id="3.30.70.270:FF:000001">
    <property type="entry name" value="Diguanylate cyclase domain protein"/>
    <property type="match status" value="1"/>
</dbReference>
<dbReference type="RefSeq" id="WP_257532246.1">
    <property type="nucleotide sequence ID" value="NZ_JANKAS010000012.1"/>
</dbReference>
<dbReference type="InterPro" id="IPR043128">
    <property type="entry name" value="Rev_trsase/Diguanyl_cyclase"/>
</dbReference>
<feature type="transmembrane region" description="Helical" evidence="1">
    <location>
        <begin position="7"/>
        <end position="30"/>
    </location>
</feature>
<dbReference type="InterPro" id="IPR050469">
    <property type="entry name" value="Diguanylate_Cyclase"/>
</dbReference>
<dbReference type="GO" id="GO:0052621">
    <property type="term" value="F:diguanylate cyclase activity"/>
    <property type="evidence" value="ECO:0007669"/>
    <property type="project" value="TreeGrafter"/>
</dbReference>
<dbReference type="SUPFAM" id="SSF55781">
    <property type="entry name" value="GAF domain-like"/>
    <property type="match status" value="1"/>
</dbReference>
<dbReference type="PANTHER" id="PTHR45138">
    <property type="entry name" value="REGULATORY COMPONENTS OF SENSORY TRANSDUCTION SYSTEM"/>
    <property type="match status" value="1"/>
</dbReference>
<proteinExistence type="predicted"/>
<comment type="caution">
    <text evidence="3">The sequence shown here is derived from an EMBL/GenBank/DDBJ whole genome shotgun (WGS) entry which is preliminary data.</text>
</comment>
<dbReference type="SMART" id="SM00267">
    <property type="entry name" value="GGDEF"/>
    <property type="match status" value="1"/>
</dbReference>
<gene>
    <name evidence="3" type="ORF">NSA47_11800</name>
</gene>
<reference evidence="3" key="1">
    <citation type="submission" date="2022-07" db="EMBL/GenBank/DDBJ databases">
        <title>Enhanced cultured diversity of the mouse gut microbiota enables custom-made synthetic communities.</title>
        <authorList>
            <person name="Afrizal A."/>
        </authorList>
    </citation>
    <scope>NUCLEOTIDE SEQUENCE</scope>
    <source>
        <strain evidence="3">DSM 28593</strain>
    </source>
</reference>
<keyword evidence="1" id="KW-0472">Membrane</keyword>
<sequence length="408" mass="46866">MKKSMDNLIIIAIFLLFAIGIGILLPPYFFQKNVQAIQINLTFITVALVLFLSYRGSYRNYIMAEKNLENNTNTIKEILHLTDIIIKIPNTEDLFDTILKKAVEIIKQAEKGSLIVLNMDNELEFKAVVGYDKEKIQNIKLNLEETFAYIKTNGQLTKPCIIRNISAFNEAVLDQSKYKALKSAEGLTVKTTLSCPIVIDGMLYGMINIDSSEINAFNNEDIDTMEFFSNQAGIVIKNHKLIDEVLYLSRHDSLTNVYNRRYFEELYLSFMEKTQESNRSFSLVYFDLDNLKNINDTFGHQAGDKAILSFVNTIKKNIRESDLLARYGGDEFIAIFFNADEESVKHRIHKIKRLLDTTPVYAHGKIVKVEFSYGIANYPEDNAELQNLIKKADKRMYEYKTNRLKDGA</sequence>
<dbReference type="EMBL" id="JANKAS010000012">
    <property type="protein sequence ID" value="MCR1899659.1"/>
    <property type="molecule type" value="Genomic_DNA"/>
</dbReference>
<name>A0AAE3HIV3_9FIRM</name>
<dbReference type="GO" id="GO:1902201">
    <property type="term" value="P:negative regulation of bacterial-type flagellum-dependent cell motility"/>
    <property type="evidence" value="ECO:0007669"/>
    <property type="project" value="TreeGrafter"/>
</dbReference>
<evidence type="ECO:0000259" key="2">
    <source>
        <dbReference type="PROSITE" id="PS50887"/>
    </source>
</evidence>
<dbReference type="CDD" id="cd01949">
    <property type="entry name" value="GGDEF"/>
    <property type="match status" value="1"/>
</dbReference>